<protein>
    <submittedName>
        <fullName evidence="1">Uncharacterized protein</fullName>
    </submittedName>
</protein>
<reference evidence="1 2" key="1">
    <citation type="submission" date="2020-08" db="EMBL/GenBank/DDBJ databases">
        <title>Genomic Encyclopedia of Type Strains, Phase IV (KMG-IV): sequencing the most valuable type-strain genomes for metagenomic binning, comparative biology and taxonomic classification.</title>
        <authorList>
            <person name="Goeker M."/>
        </authorList>
    </citation>
    <scope>NUCLEOTIDE SEQUENCE [LARGE SCALE GENOMIC DNA]</scope>
    <source>
        <strain evidence="1 2">DSM 105137</strain>
    </source>
</reference>
<evidence type="ECO:0000313" key="1">
    <source>
        <dbReference type="EMBL" id="MBB4079143.1"/>
    </source>
</evidence>
<organism evidence="1 2">
    <name type="scientific">Neolewinella aquimaris</name>
    <dbReference type="NCBI Taxonomy" id="1835722"/>
    <lineage>
        <taxon>Bacteria</taxon>
        <taxon>Pseudomonadati</taxon>
        <taxon>Bacteroidota</taxon>
        <taxon>Saprospiria</taxon>
        <taxon>Saprospirales</taxon>
        <taxon>Lewinellaceae</taxon>
        <taxon>Neolewinella</taxon>
    </lineage>
</organism>
<sequence length="61" mass="6655">MEKMVGSSSAEYLLSRRTSLVPRSADDTGTSPAKYSKKIRVNLCPSAANQRLPQAICVEKL</sequence>
<accession>A0A840E5B3</accession>
<proteinExistence type="predicted"/>
<dbReference type="AlphaFoldDB" id="A0A840E5B3"/>
<dbReference type="Proteomes" id="UP000576209">
    <property type="component" value="Unassembled WGS sequence"/>
</dbReference>
<keyword evidence="2" id="KW-1185">Reference proteome</keyword>
<evidence type="ECO:0000313" key="2">
    <source>
        <dbReference type="Proteomes" id="UP000576209"/>
    </source>
</evidence>
<name>A0A840E5B3_9BACT</name>
<dbReference type="EMBL" id="JACIFF010000003">
    <property type="protein sequence ID" value="MBB4079143.1"/>
    <property type="molecule type" value="Genomic_DNA"/>
</dbReference>
<comment type="caution">
    <text evidence="1">The sequence shown here is derived from an EMBL/GenBank/DDBJ whole genome shotgun (WGS) entry which is preliminary data.</text>
</comment>
<gene>
    <name evidence="1" type="ORF">GGR28_001760</name>
</gene>